<dbReference type="OrthoDB" id="9768630at2"/>
<gene>
    <name evidence="2" type="ORF">FD09_GL000312</name>
</gene>
<dbReference type="PATRIC" id="fig|1423792.3.peg.315"/>
<sequence length="447" mass="48700">MKLHRMFGGVMAAVVALTLAACGSGSSNSSSSSTPANPTLSSKRVKSGTLTAYVAKGKNTDWLKASLKLYNKKYGTDLKLNPTDVAPAVPMVQKITPMLVAKQSMPDLVFLQDSNAGAVMSKFSKDFYSSQDYGFVKKYGDDFYTAKMNYAKSIAPDKKVYGFPNDWGTTVLFYNDALFKKAGINFADVKTWDQMIDAGKTLKEKTGKNLMFMRDTGDLDTVKNIAMQLGAPLIDKNGAVDISNPKVIKAYSILKKIQDANIVSYGNMADYLKIGQQTGIIQAGGWFASMQQESYPNEKGDWRVRALPLVNASDKVIQPANGGSSYYVPKKSKNGLAAMQFLTFMLTDKSSLDAYIKLAGLPANTTAYKSAAANEGFAYYGGQKLTQEMNKITLDSLTVYSYPYVSDLDTYLAAASYDVKKNGTAPKAALDKQAQLFADKYSIKVVK</sequence>
<dbReference type="SUPFAM" id="SSF53850">
    <property type="entry name" value="Periplasmic binding protein-like II"/>
    <property type="match status" value="1"/>
</dbReference>
<dbReference type="InterPro" id="IPR050490">
    <property type="entry name" value="Bact_solute-bd_prot1"/>
</dbReference>
<protein>
    <submittedName>
        <fullName evidence="2">Uncharacterized protein</fullName>
    </submittedName>
</protein>
<dbReference type="AlphaFoldDB" id="A0A0R1N3D9"/>
<feature type="signal peptide" evidence="1">
    <location>
        <begin position="1"/>
        <end position="20"/>
    </location>
</feature>
<feature type="chain" id="PRO_5038397854" evidence="1">
    <location>
        <begin position="21"/>
        <end position="447"/>
    </location>
</feature>
<dbReference type="PROSITE" id="PS51257">
    <property type="entry name" value="PROKAR_LIPOPROTEIN"/>
    <property type="match status" value="1"/>
</dbReference>
<proteinExistence type="predicted"/>
<dbReference type="STRING" id="1423792.FD09_GL000312"/>
<dbReference type="Pfam" id="PF13416">
    <property type="entry name" value="SBP_bac_8"/>
    <property type="match status" value="1"/>
</dbReference>
<comment type="caution">
    <text evidence="2">The sequence shown here is derived from an EMBL/GenBank/DDBJ whole genome shotgun (WGS) entry which is preliminary data.</text>
</comment>
<accession>A0A0R1N3D9</accession>
<keyword evidence="1" id="KW-0732">Signal</keyword>
<keyword evidence="3" id="KW-1185">Reference proteome</keyword>
<dbReference type="InterPro" id="IPR006059">
    <property type="entry name" value="SBP"/>
</dbReference>
<dbReference type="Gene3D" id="3.40.190.10">
    <property type="entry name" value="Periplasmic binding protein-like II"/>
    <property type="match status" value="1"/>
</dbReference>
<evidence type="ECO:0000313" key="3">
    <source>
        <dbReference type="Proteomes" id="UP000051330"/>
    </source>
</evidence>
<dbReference type="EMBL" id="AZEC01000001">
    <property type="protein sequence ID" value="KRL14657.1"/>
    <property type="molecule type" value="Genomic_DNA"/>
</dbReference>
<dbReference type="Proteomes" id="UP000051330">
    <property type="component" value="Unassembled WGS sequence"/>
</dbReference>
<name>A0A0R1N3D9_9LACO</name>
<reference evidence="2 3" key="1">
    <citation type="journal article" date="2015" name="Genome Announc.">
        <title>Expanding the biotechnology potential of lactobacilli through comparative genomics of 213 strains and associated genera.</title>
        <authorList>
            <person name="Sun Z."/>
            <person name="Harris H.M."/>
            <person name="McCann A."/>
            <person name="Guo C."/>
            <person name="Argimon S."/>
            <person name="Zhang W."/>
            <person name="Yang X."/>
            <person name="Jeffery I.B."/>
            <person name="Cooney J.C."/>
            <person name="Kagawa T.F."/>
            <person name="Liu W."/>
            <person name="Song Y."/>
            <person name="Salvetti E."/>
            <person name="Wrobel A."/>
            <person name="Rasinkangas P."/>
            <person name="Parkhill J."/>
            <person name="Rea M.C."/>
            <person name="O'Sullivan O."/>
            <person name="Ritari J."/>
            <person name="Douillard F.P."/>
            <person name="Paul Ross R."/>
            <person name="Yang R."/>
            <person name="Briner A.E."/>
            <person name="Felis G.E."/>
            <person name="de Vos W.M."/>
            <person name="Barrangou R."/>
            <person name="Klaenhammer T.R."/>
            <person name="Caufield P.W."/>
            <person name="Cui Y."/>
            <person name="Zhang H."/>
            <person name="O'Toole P.W."/>
        </authorList>
    </citation>
    <scope>NUCLEOTIDE SEQUENCE [LARGE SCALE GENOMIC DNA]</scope>
    <source>
        <strain evidence="2 3">DSM 12744</strain>
    </source>
</reference>
<organism evidence="2 3">
    <name type="scientific">Schleiferilactobacillus perolens DSM 12744</name>
    <dbReference type="NCBI Taxonomy" id="1423792"/>
    <lineage>
        <taxon>Bacteria</taxon>
        <taxon>Bacillati</taxon>
        <taxon>Bacillota</taxon>
        <taxon>Bacilli</taxon>
        <taxon>Lactobacillales</taxon>
        <taxon>Lactobacillaceae</taxon>
        <taxon>Schleiferilactobacillus</taxon>
    </lineage>
</organism>
<dbReference type="PANTHER" id="PTHR43649">
    <property type="entry name" value="ARABINOSE-BINDING PROTEIN-RELATED"/>
    <property type="match status" value="1"/>
</dbReference>
<evidence type="ECO:0000313" key="2">
    <source>
        <dbReference type="EMBL" id="KRL14657.1"/>
    </source>
</evidence>
<dbReference type="PANTHER" id="PTHR43649:SF12">
    <property type="entry name" value="DIACETYLCHITOBIOSE BINDING PROTEIN DASA"/>
    <property type="match status" value="1"/>
</dbReference>
<dbReference type="RefSeq" id="WP_057817546.1">
    <property type="nucleotide sequence ID" value="NZ_AZEC01000001.1"/>
</dbReference>
<evidence type="ECO:0000256" key="1">
    <source>
        <dbReference type="SAM" id="SignalP"/>
    </source>
</evidence>